<organism evidence="1 2">
    <name type="scientific">Ewingella americana</name>
    <dbReference type="NCBI Taxonomy" id="41202"/>
    <lineage>
        <taxon>Bacteria</taxon>
        <taxon>Pseudomonadati</taxon>
        <taxon>Pseudomonadota</taxon>
        <taxon>Gammaproteobacteria</taxon>
        <taxon>Enterobacterales</taxon>
        <taxon>Yersiniaceae</taxon>
        <taxon>Ewingella</taxon>
    </lineage>
</organism>
<proteinExistence type="predicted"/>
<accession>A0A502GG21</accession>
<keyword evidence="2" id="KW-1185">Reference proteome</keyword>
<evidence type="ECO:0000313" key="1">
    <source>
        <dbReference type="EMBL" id="TPG59946.1"/>
    </source>
</evidence>
<dbReference type="Proteomes" id="UP000317663">
    <property type="component" value="Unassembled WGS sequence"/>
</dbReference>
<dbReference type="EMBL" id="RCZD01000008">
    <property type="protein sequence ID" value="TPG59946.1"/>
    <property type="molecule type" value="Genomic_DNA"/>
</dbReference>
<reference evidence="1 2" key="1">
    <citation type="journal article" date="2019" name="Environ. Microbiol.">
        <title>Species interactions and distinct microbial communities in high Arctic permafrost affected cryosols are associated with the CH4 and CO2 gas fluxes.</title>
        <authorList>
            <person name="Altshuler I."/>
            <person name="Hamel J."/>
            <person name="Turney S."/>
            <person name="Magnuson E."/>
            <person name="Levesque R."/>
            <person name="Greer C."/>
            <person name="Whyte L.G."/>
        </authorList>
    </citation>
    <scope>NUCLEOTIDE SEQUENCE [LARGE SCALE GENOMIC DNA]</scope>
    <source>
        <strain evidence="1 2">E4</strain>
    </source>
</reference>
<name>A0A502GG21_9GAMM</name>
<dbReference type="RefSeq" id="WP_140473673.1">
    <property type="nucleotide sequence ID" value="NZ_RCZD01000008.1"/>
</dbReference>
<comment type="caution">
    <text evidence="1">The sequence shown here is derived from an EMBL/GenBank/DDBJ whole genome shotgun (WGS) entry which is preliminary data.</text>
</comment>
<dbReference type="AlphaFoldDB" id="A0A502GG21"/>
<protein>
    <submittedName>
        <fullName evidence="1">Uncharacterized protein</fullName>
    </submittedName>
</protein>
<gene>
    <name evidence="1" type="ORF">EAH77_15375</name>
</gene>
<evidence type="ECO:0000313" key="2">
    <source>
        <dbReference type="Proteomes" id="UP000317663"/>
    </source>
</evidence>
<sequence length="374" mass="40750">MIYNISLVAGVQAAAANMTEANGLLINQALIKLITGDEAGFLANTAVDPISNKLADTYPKTRPYILIVSLPKDITSNPLLMSFKTWFKKEHPLYPGHFLYISMRLSCYKNSAAGVTTNYNNGWHLSFEQAEFVSDVGDAINVTPCIDGAIAGAATITSRTMLPYWGPSRTQNTLYISDWGIGVFGSGADTNKLPAVGNFQGVLMLETMASDLTSSNSRAFIPKNYPMACLVGRLGAYNNSTPYVSLPRSPKTDLYISYTFAQVISSLASTIATKAPTDLTDNIGISANGKEEAEIFPTYLQLGNVLLAKLPTLRPSIGSYKYTHATKRLDQNSKIYFGIFAMERDNSMATNNPATSTFYNARIDGLNQEYLRLA</sequence>